<feature type="transmembrane region" description="Helical" evidence="7">
    <location>
        <begin position="34"/>
        <end position="53"/>
    </location>
</feature>
<evidence type="ECO:0000256" key="5">
    <source>
        <dbReference type="ARBA" id="ARBA00023136"/>
    </source>
</evidence>
<feature type="transmembrane region" description="Helical" evidence="7">
    <location>
        <begin position="381"/>
        <end position="400"/>
    </location>
</feature>
<sequence>MATEAHQDYHPAVPIEFPLKNKPPKPSLWQTPEFYVYYVGFATVVPFMLYSTYQLSSPDLPTYQHYEEWLSPGWLFGSRPMDNSDIQYRGFRDHLPLLTLGMVAFVFVNRLVSCRWLRRWVIRGTTVVPENAGLAPSSSALVPLGSTAAGPISPTSSLLHRVTWQLSCGATGVIPKLLATLLLSLAFLYVVFGNSVVIILILACVNYLLARTLGGTPYVAPLVVWAYNLGMLFLNETYRGYHFADFSPRLAFLDHNRGIMTRWDVFFNITMLRMVSFAMDYHWKRLTANAAANGSSDALADVPVTPTGHWHGHPTPITERERIGVSCASSDYNLVHYLAYLFYAPLYLAGPIITFNNFIWQQRFASPAVTTRGTVTYGLRLAGAIFVMECMQHLFYVVAISHAHAWSGFSPFQISMVGYFNLKFIWLKLMIIWRYFRFWAMCDGLDVMENMRRCMSNNYSVQSFWRDWHCSYNRWLVRYVYIPLGGRRFSMYNVWAIFTFVAIWHDISLRLLAWAWLICLIFLPEGLCTFLFNRPKYTQKPWFRYFSGAGCVLNIFMMMVANLVGFAVGVDGIQTMLGQIFCLKGAVFIVATLVCIFIAVQVMFEVREHEYRQRYYAALAKWNAAHPADESPRVSPRVFSQPAMGPEDVPLKPL</sequence>
<dbReference type="GO" id="GO:0008374">
    <property type="term" value="F:O-acyltransferase activity"/>
    <property type="evidence" value="ECO:0007669"/>
    <property type="project" value="TreeGrafter"/>
</dbReference>
<evidence type="ECO:0000256" key="2">
    <source>
        <dbReference type="ARBA" id="ARBA00010323"/>
    </source>
</evidence>
<dbReference type="GO" id="GO:0006506">
    <property type="term" value="P:GPI anchor biosynthetic process"/>
    <property type="evidence" value="ECO:0007669"/>
    <property type="project" value="TreeGrafter"/>
</dbReference>
<feature type="transmembrane region" description="Helical" evidence="7">
    <location>
        <begin position="340"/>
        <end position="360"/>
    </location>
</feature>
<comment type="similarity">
    <text evidence="2">Belongs to the membrane-bound acyltransferase family.</text>
</comment>
<keyword evidence="4 7" id="KW-1133">Transmembrane helix</keyword>
<dbReference type="Pfam" id="PF03062">
    <property type="entry name" value="MBOAT"/>
    <property type="match status" value="1"/>
</dbReference>
<evidence type="ECO:0000256" key="6">
    <source>
        <dbReference type="SAM" id="MobiDB-lite"/>
    </source>
</evidence>
<keyword evidence="3 7" id="KW-0812">Transmembrane</keyword>
<protein>
    <submittedName>
        <fullName evidence="8">Glycerol transporter</fullName>
    </submittedName>
</protein>
<feature type="transmembrane region" description="Helical" evidence="7">
    <location>
        <begin position="215"/>
        <end position="234"/>
    </location>
</feature>
<keyword evidence="9" id="KW-1185">Reference proteome</keyword>
<feature type="transmembrane region" description="Helical" evidence="7">
    <location>
        <begin position="186"/>
        <end position="209"/>
    </location>
</feature>
<feature type="transmembrane region" description="Helical" evidence="7">
    <location>
        <begin position="265"/>
        <end position="283"/>
    </location>
</feature>
<feature type="transmembrane region" description="Helical" evidence="7">
    <location>
        <begin position="545"/>
        <end position="570"/>
    </location>
</feature>
<dbReference type="OrthoDB" id="420606at2759"/>
<dbReference type="GO" id="GO:0005783">
    <property type="term" value="C:endoplasmic reticulum"/>
    <property type="evidence" value="ECO:0007669"/>
    <property type="project" value="TreeGrafter"/>
</dbReference>
<evidence type="ECO:0000256" key="1">
    <source>
        <dbReference type="ARBA" id="ARBA00004141"/>
    </source>
</evidence>
<evidence type="ECO:0000256" key="7">
    <source>
        <dbReference type="SAM" id="Phobius"/>
    </source>
</evidence>
<comment type="subcellular location">
    <subcellularLocation>
        <location evidence="1">Membrane</location>
        <topology evidence="1">Multi-pass membrane protein</topology>
    </subcellularLocation>
</comment>
<dbReference type="PANTHER" id="PTHR13285:SF18">
    <property type="entry name" value="PROTEIN-CYSTEINE N-PALMITOYLTRANSFERASE RASP"/>
    <property type="match status" value="1"/>
</dbReference>
<comment type="caution">
    <text evidence="8">The sequence shown here is derived from an EMBL/GenBank/DDBJ whole genome shotgun (WGS) entry which is preliminary data.</text>
</comment>
<dbReference type="Proteomes" id="UP001151582">
    <property type="component" value="Unassembled WGS sequence"/>
</dbReference>
<reference evidence="8" key="1">
    <citation type="submission" date="2022-07" db="EMBL/GenBank/DDBJ databases">
        <title>Phylogenomic reconstructions and comparative analyses of Kickxellomycotina fungi.</title>
        <authorList>
            <person name="Reynolds N.K."/>
            <person name="Stajich J.E."/>
            <person name="Barry K."/>
            <person name="Grigoriev I.V."/>
            <person name="Crous P."/>
            <person name="Smith M.E."/>
        </authorList>
    </citation>
    <scope>NUCLEOTIDE SEQUENCE</scope>
    <source>
        <strain evidence="8">RSA 567</strain>
    </source>
</reference>
<dbReference type="InterPro" id="IPR004299">
    <property type="entry name" value="MBOAT_fam"/>
</dbReference>
<organism evidence="8 9">
    <name type="scientific">Dimargaris verticillata</name>
    <dbReference type="NCBI Taxonomy" id="2761393"/>
    <lineage>
        <taxon>Eukaryota</taxon>
        <taxon>Fungi</taxon>
        <taxon>Fungi incertae sedis</taxon>
        <taxon>Zoopagomycota</taxon>
        <taxon>Kickxellomycotina</taxon>
        <taxon>Dimargaritomycetes</taxon>
        <taxon>Dimargaritales</taxon>
        <taxon>Dimargaritaceae</taxon>
        <taxon>Dimargaris</taxon>
    </lineage>
</organism>
<keyword evidence="5 7" id="KW-0472">Membrane</keyword>
<dbReference type="GO" id="GO:0016020">
    <property type="term" value="C:membrane"/>
    <property type="evidence" value="ECO:0007669"/>
    <property type="project" value="UniProtKB-SubCell"/>
</dbReference>
<evidence type="ECO:0000256" key="3">
    <source>
        <dbReference type="ARBA" id="ARBA00022692"/>
    </source>
</evidence>
<feature type="transmembrane region" description="Helical" evidence="7">
    <location>
        <begin position="513"/>
        <end position="533"/>
    </location>
</feature>
<feature type="transmembrane region" description="Helical" evidence="7">
    <location>
        <begin position="412"/>
        <end position="431"/>
    </location>
</feature>
<feature type="transmembrane region" description="Helical" evidence="7">
    <location>
        <begin position="94"/>
        <end position="112"/>
    </location>
</feature>
<evidence type="ECO:0000313" key="9">
    <source>
        <dbReference type="Proteomes" id="UP001151582"/>
    </source>
</evidence>
<proteinExistence type="inferred from homology"/>
<dbReference type="PANTHER" id="PTHR13285">
    <property type="entry name" value="ACYLTRANSFERASE"/>
    <property type="match status" value="1"/>
</dbReference>
<dbReference type="EMBL" id="JANBQB010000052">
    <property type="protein sequence ID" value="KAJ1983514.1"/>
    <property type="molecule type" value="Genomic_DNA"/>
</dbReference>
<gene>
    <name evidence="8" type="primary">GUP1</name>
    <name evidence="8" type="ORF">H4R34_001239</name>
</gene>
<feature type="transmembrane region" description="Helical" evidence="7">
    <location>
        <begin position="576"/>
        <end position="604"/>
    </location>
</feature>
<dbReference type="AlphaFoldDB" id="A0A9W8BB63"/>
<feature type="transmembrane region" description="Helical" evidence="7">
    <location>
        <begin position="489"/>
        <end position="507"/>
    </location>
</feature>
<dbReference type="InterPro" id="IPR051085">
    <property type="entry name" value="MB_O-acyltransferase"/>
</dbReference>
<feature type="region of interest" description="Disordered" evidence="6">
    <location>
        <begin position="628"/>
        <end position="654"/>
    </location>
</feature>
<evidence type="ECO:0000313" key="8">
    <source>
        <dbReference type="EMBL" id="KAJ1983514.1"/>
    </source>
</evidence>
<evidence type="ECO:0000256" key="4">
    <source>
        <dbReference type="ARBA" id="ARBA00022989"/>
    </source>
</evidence>
<accession>A0A9W8BB63</accession>
<name>A0A9W8BB63_9FUNG</name>